<evidence type="ECO:0000313" key="2">
    <source>
        <dbReference type="Proteomes" id="UP001145114"/>
    </source>
</evidence>
<protein>
    <submittedName>
        <fullName evidence="1">Uncharacterized protein</fullName>
    </submittedName>
</protein>
<feature type="non-terminal residue" evidence="1">
    <location>
        <position position="1"/>
    </location>
</feature>
<name>A0ACC1HBM0_9FUNG</name>
<organism evidence="1 2">
    <name type="scientific">Spiromyces aspiralis</name>
    <dbReference type="NCBI Taxonomy" id="68401"/>
    <lineage>
        <taxon>Eukaryota</taxon>
        <taxon>Fungi</taxon>
        <taxon>Fungi incertae sedis</taxon>
        <taxon>Zoopagomycota</taxon>
        <taxon>Kickxellomycotina</taxon>
        <taxon>Kickxellomycetes</taxon>
        <taxon>Kickxellales</taxon>
        <taxon>Kickxellaceae</taxon>
        <taxon>Spiromyces</taxon>
    </lineage>
</organism>
<accession>A0ACC1HBM0</accession>
<dbReference type="EMBL" id="JAMZIH010007416">
    <property type="protein sequence ID" value="KAJ1673083.1"/>
    <property type="molecule type" value="Genomic_DNA"/>
</dbReference>
<keyword evidence="2" id="KW-1185">Reference proteome</keyword>
<evidence type="ECO:0000313" key="1">
    <source>
        <dbReference type="EMBL" id="KAJ1673083.1"/>
    </source>
</evidence>
<gene>
    <name evidence="1" type="ORF">EV182_005924</name>
</gene>
<feature type="non-terminal residue" evidence="1">
    <location>
        <position position="89"/>
    </location>
</feature>
<comment type="caution">
    <text evidence="1">The sequence shown here is derived from an EMBL/GenBank/DDBJ whole genome shotgun (WGS) entry which is preliminary data.</text>
</comment>
<reference evidence="1" key="1">
    <citation type="submission" date="2022-06" db="EMBL/GenBank/DDBJ databases">
        <title>Phylogenomic reconstructions and comparative analyses of Kickxellomycotina fungi.</title>
        <authorList>
            <person name="Reynolds N.K."/>
            <person name="Stajich J.E."/>
            <person name="Barry K."/>
            <person name="Grigoriev I.V."/>
            <person name="Crous P."/>
            <person name="Smith M.E."/>
        </authorList>
    </citation>
    <scope>NUCLEOTIDE SEQUENCE</scope>
    <source>
        <strain evidence="1">RSA 2271</strain>
    </source>
</reference>
<proteinExistence type="predicted"/>
<dbReference type="Proteomes" id="UP001145114">
    <property type="component" value="Unassembled WGS sequence"/>
</dbReference>
<sequence>PRLLAGRWPAGTSRSRSSVSRCKAKPRLPTVPKSSISSLPPSTSTSAMASSVSTAVSLRVSASVSTSRSAWSLVAIASSPTLPKRGRKN</sequence>